<reference evidence="2 3" key="1">
    <citation type="submission" date="2023-10" db="EMBL/GenBank/DDBJ databases">
        <title>The complete genome sequence of Methanoculleus palmolei DSM 4273.</title>
        <authorList>
            <person name="Lai S.-J."/>
            <person name="You Y.-T."/>
            <person name="Chen S.-C."/>
        </authorList>
    </citation>
    <scope>NUCLEOTIDE SEQUENCE [LARGE SCALE GENOMIC DNA]</scope>
    <source>
        <strain evidence="2 3">DSM 4273</strain>
    </source>
</reference>
<dbReference type="Proteomes" id="UP001626603">
    <property type="component" value="Chromosome"/>
</dbReference>
<dbReference type="AlphaFoldDB" id="A0ABD8AA96"/>
<keyword evidence="1" id="KW-0812">Transmembrane</keyword>
<proteinExistence type="predicted"/>
<evidence type="ECO:0000256" key="1">
    <source>
        <dbReference type="SAM" id="Phobius"/>
    </source>
</evidence>
<accession>A0ABD8AA96</accession>
<dbReference type="PROSITE" id="PS51257">
    <property type="entry name" value="PROKAR_LIPOPROTEIN"/>
    <property type="match status" value="1"/>
</dbReference>
<evidence type="ECO:0000313" key="3">
    <source>
        <dbReference type="Proteomes" id="UP001626603"/>
    </source>
</evidence>
<keyword evidence="3" id="KW-1185">Reference proteome</keyword>
<evidence type="ECO:0000313" key="2">
    <source>
        <dbReference type="EMBL" id="WOX56446.1"/>
    </source>
</evidence>
<protein>
    <submittedName>
        <fullName evidence="2">Uncharacterized protein</fullName>
    </submittedName>
</protein>
<feature type="transmembrane region" description="Helical" evidence="1">
    <location>
        <begin position="12"/>
        <end position="30"/>
    </location>
</feature>
<keyword evidence="1" id="KW-0472">Membrane</keyword>
<name>A0ABD8AA96_9EURY</name>
<organism evidence="2 3">
    <name type="scientific">Methanoculleus palmolei</name>
    <dbReference type="NCBI Taxonomy" id="72612"/>
    <lineage>
        <taxon>Archaea</taxon>
        <taxon>Methanobacteriati</taxon>
        <taxon>Methanobacteriota</taxon>
        <taxon>Stenosarchaea group</taxon>
        <taxon>Methanomicrobia</taxon>
        <taxon>Methanomicrobiales</taxon>
        <taxon>Methanomicrobiaceae</taxon>
        <taxon>Methanoculleus</taxon>
    </lineage>
</organism>
<feature type="transmembrane region" description="Helical" evidence="1">
    <location>
        <begin position="42"/>
        <end position="60"/>
    </location>
</feature>
<dbReference type="EMBL" id="CP137641">
    <property type="protein sequence ID" value="WOX56446.1"/>
    <property type="molecule type" value="Genomic_DNA"/>
</dbReference>
<gene>
    <name evidence="2" type="ORF">R6Y95_03700</name>
</gene>
<sequence>MSSNERRIKSRMKVGAGFAFFGLACPFFWLNLFYGDSGFETWVYGIHSAIFIIIGLTLLGKGWYDLKRVRINA</sequence>
<keyword evidence="1" id="KW-1133">Transmembrane helix</keyword>